<dbReference type="FunFam" id="3.30.160.60:FF:000110">
    <property type="entry name" value="Zinc finger protein-like"/>
    <property type="match status" value="1"/>
</dbReference>
<dbReference type="PANTHER" id="PTHR23235">
    <property type="entry name" value="KRUEPPEL-LIKE TRANSCRIPTION FACTOR"/>
    <property type="match status" value="1"/>
</dbReference>
<dbReference type="SMART" id="SM00355">
    <property type="entry name" value="ZnF_C2H2"/>
    <property type="match status" value="2"/>
</dbReference>
<feature type="domain" description="C2H2-type" evidence="6">
    <location>
        <begin position="115"/>
        <end position="144"/>
    </location>
</feature>
<keyword evidence="8" id="KW-1185">Reference proteome</keyword>
<evidence type="ECO:0000256" key="2">
    <source>
        <dbReference type="ARBA" id="ARBA00022737"/>
    </source>
</evidence>
<evidence type="ECO:0000256" key="5">
    <source>
        <dbReference type="PROSITE-ProRule" id="PRU00042"/>
    </source>
</evidence>
<proteinExistence type="predicted"/>
<dbReference type="InterPro" id="IPR013087">
    <property type="entry name" value="Znf_C2H2_type"/>
</dbReference>
<dbReference type="PROSITE" id="PS00028">
    <property type="entry name" value="ZINC_FINGER_C2H2_1"/>
    <property type="match status" value="2"/>
</dbReference>
<dbReference type="InterPro" id="IPR036236">
    <property type="entry name" value="Znf_C2H2_sf"/>
</dbReference>
<keyword evidence="2" id="KW-0677">Repeat</keyword>
<evidence type="ECO:0000313" key="8">
    <source>
        <dbReference type="Proteomes" id="UP001295684"/>
    </source>
</evidence>
<gene>
    <name evidence="7" type="ORF">ECRASSUSDP1_LOCUS28045</name>
</gene>
<evidence type="ECO:0000313" key="7">
    <source>
        <dbReference type="EMBL" id="CAI2386427.1"/>
    </source>
</evidence>
<keyword evidence="3 5" id="KW-0863">Zinc-finger</keyword>
<dbReference type="SUPFAM" id="SSF57667">
    <property type="entry name" value="beta-beta-alpha zinc fingers"/>
    <property type="match status" value="1"/>
</dbReference>
<dbReference type="PROSITE" id="PS50157">
    <property type="entry name" value="ZINC_FINGER_C2H2_2"/>
    <property type="match status" value="2"/>
</dbReference>
<dbReference type="EMBL" id="CAMPGE010028936">
    <property type="protein sequence ID" value="CAI2386427.1"/>
    <property type="molecule type" value="Genomic_DNA"/>
</dbReference>
<dbReference type="PANTHER" id="PTHR23235:SF120">
    <property type="entry name" value="KRUPPEL-LIKE FACTOR 15"/>
    <property type="match status" value="1"/>
</dbReference>
<protein>
    <recommendedName>
        <fullName evidence="6">C2H2-type domain-containing protein</fullName>
    </recommendedName>
</protein>
<keyword evidence="4" id="KW-0862">Zinc</keyword>
<comment type="caution">
    <text evidence="7">The sequence shown here is derived from an EMBL/GenBank/DDBJ whole genome shotgun (WGS) entry which is preliminary data.</text>
</comment>
<dbReference type="Proteomes" id="UP001295684">
    <property type="component" value="Unassembled WGS sequence"/>
</dbReference>
<sequence length="170" mass="19643">MYPNINMTTSPGTYPGISMFTGQEPTLHPLNTVARSLGNLQDLQSLLSGYCVCDMQLQTGMAQPEQWGIPQQYIHPGLDSKRLEENRVDPKILSLYSNIKDNKSKTVSAKADKVFMCSFGNCRKVFYKKWNFSLHMKMHYKIKQFRCQECGKEFTQKCNYNKHMKTHSRS</sequence>
<accession>A0AAD1Y899</accession>
<feature type="domain" description="C2H2-type" evidence="6">
    <location>
        <begin position="145"/>
        <end position="170"/>
    </location>
</feature>
<evidence type="ECO:0000256" key="3">
    <source>
        <dbReference type="ARBA" id="ARBA00022771"/>
    </source>
</evidence>
<dbReference type="GO" id="GO:0000981">
    <property type="term" value="F:DNA-binding transcription factor activity, RNA polymerase II-specific"/>
    <property type="evidence" value="ECO:0007669"/>
    <property type="project" value="TreeGrafter"/>
</dbReference>
<organism evidence="7 8">
    <name type="scientific">Euplotes crassus</name>
    <dbReference type="NCBI Taxonomy" id="5936"/>
    <lineage>
        <taxon>Eukaryota</taxon>
        <taxon>Sar</taxon>
        <taxon>Alveolata</taxon>
        <taxon>Ciliophora</taxon>
        <taxon>Intramacronucleata</taxon>
        <taxon>Spirotrichea</taxon>
        <taxon>Hypotrichia</taxon>
        <taxon>Euplotida</taxon>
        <taxon>Euplotidae</taxon>
        <taxon>Moneuplotes</taxon>
    </lineage>
</organism>
<dbReference type="Gene3D" id="3.30.160.60">
    <property type="entry name" value="Classic Zinc Finger"/>
    <property type="match status" value="2"/>
</dbReference>
<reference evidence="7" key="1">
    <citation type="submission" date="2023-07" db="EMBL/GenBank/DDBJ databases">
        <authorList>
            <consortium name="AG Swart"/>
            <person name="Singh M."/>
            <person name="Singh A."/>
            <person name="Seah K."/>
            <person name="Emmerich C."/>
        </authorList>
    </citation>
    <scope>NUCLEOTIDE SEQUENCE</scope>
    <source>
        <strain evidence="7">DP1</strain>
    </source>
</reference>
<evidence type="ECO:0000256" key="4">
    <source>
        <dbReference type="ARBA" id="ARBA00022833"/>
    </source>
</evidence>
<evidence type="ECO:0000256" key="1">
    <source>
        <dbReference type="ARBA" id="ARBA00022723"/>
    </source>
</evidence>
<dbReference type="AlphaFoldDB" id="A0AAD1Y899"/>
<name>A0AAD1Y899_EUPCR</name>
<dbReference type="GO" id="GO:0008270">
    <property type="term" value="F:zinc ion binding"/>
    <property type="evidence" value="ECO:0007669"/>
    <property type="project" value="UniProtKB-KW"/>
</dbReference>
<dbReference type="Pfam" id="PF00096">
    <property type="entry name" value="zf-C2H2"/>
    <property type="match status" value="2"/>
</dbReference>
<evidence type="ECO:0000259" key="6">
    <source>
        <dbReference type="PROSITE" id="PS50157"/>
    </source>
</evidence>
<dbReference type="GO" id="GO:0000978">
    <property type="term" value="F:RNA polymerase II cis-regulatory region sequence-specific DNA binding"/>
    <property type="evidence" value="ECO:0007669"/>
    <property type="project" value="TreeGrafter"/>
</dbReference>
<keyword evidence="1" id="KW-0479">Metal-binding</keyword>